<evidence type="ECO:0000259" key="1">
    <source>
        <dbReference type="Pfam" id="PF00535"/>
    </source>
</evidence>
<dbReference type="Pfam" id="PF00535">
    <property type="entry name" value="Glycos_transf_2"/>
    <property type="match status" value="1"/>
</dbReference>
<dbReference type="PANTHER" id="PTHR48090:SF7">
    <property type="entry name" value="RFBJ PROTEIN"/>
    <property type="match status" value="1"/>
</dbReference>
<name>A0A4R9GPE9_9LEPT</name>
<feature type="domain" description="Glycosyltransferase 2-like" evidence="1">
    <location>
        <begin position="17"/>
        <end position="156"/>
    </location>
</feature>
<dbReference type="InterPro" id="IPR029044">
    <property type="entry name" value="Nucleotide-diphossugar_trans"/>
</dbReference>
<protein>
    <submittedName>
        <fullName evidence="2">Glycosyltransferase family 2 protein</fullName>
    </submittedName>
</protein>
<keyword evidence="3" id="KW-1185">Reference proteome</keyword>
<dbReference type="PANTHER" id="PTHR48090">
    <property type="entry name" value="UNDECAPRENYL-PHOSPHATE 4-DEOXY-4-FORMAMIDO-L-ARABINOSE TRANSFERASE-RELATED"/>
    <property type="match status" value="1"/>
</dbReference>
<dbReference type="CDD" id="cd04179">
    <property type="entry name" value="DPM_DPG-synthase_like"/>
    <property type="match status" value="1"/>
</dbReference>
<evidence type="ECO:0000313" key="3">
    <source>
        <dbReference type="Proteomes" id="UP000297855"/>
    </source>
</evidence>
<dbReference type="AlphaFoldDB" id="A0A4R9GPE9"/>
<reference evidence="2" key="1">
    <citation type="journal article" date="2019" name="PLoS Negl. Trop. Dis.">
        <title>Revisiting the worldwide diversity of Leptospira species in the environment.</title>
        <authorList>
            <person name="Vincent A.T."/>
            <person name="Schiettekatte O."/>
            <person name="Bourhy P."/>
            <person name="Veyrier F.J."/>
            <person name="Picardeau M."/>
        </authorList>
    </citation>
    <scope>NUCLEOTIDE SEQUENCE [LARGE SCALE GENOMIC DNA]</scope>
    <source>
        <strain evidence="2">SCS5</strain>
    </source>
</reference>
<dbReference type="EMBL" id="RQEV01000010">
    <property type="protein sequence ID" value="TGK18726.1"/>
    <property type="molecule type" value="Genomic_DNA"/>
</dbReference>
<proteinExistence type="predicted"/>
<dbReference type="Gene3D" id="3.90.550.10">
    <property type="entry name" value="Spore Coat Polysaccharide Biosynthesis Protein SpsA, Chain A"/>
    <property type="match status" value="1"/>
</dbReference>
<dbReference type="Proteomes" id="UP000297855">
    <property type="component" value="Unassembled WGS sequence"/>
</dbReference>
<accession>A0A4R9GPE9</accession>
<dbReference type="RefSeq" id="WP_135813399.1">
    <property type="nucleotide sequence ID" value="NZ_RQEV01000010.1"/>
</dbReference>
<dbReference type="SUPFAM" id="SSF53448">
    <property type="entry name" value="Nucleotide-diphospho-sugar transferases"/>
    <property type="match status" value="1"/>
</dbReference>
<gene>
    <name evidence="2" type="ORF">EHO61_09710</name>
</gene>
<dbReference type="InterPro" id="IPR001173">
    <property type="entry name" value="Glyco_trans_2-like"/>
</dbReference>
<comment type="caution">
    <text evidence="2">The sequence shown here is derived from an EMBL/GenBank/DDBJ whole genome shotgun (WGS) entry which is preliminary data.</text>
</comment>
<dbReference type="GO" id="GO:0016740">
    <property type="term" value="F:transferase activity"/>
    <property type="evidence" value="ECO:0007669"/>
    <property type="project" value="UniProtKB-KW"/>
</dbReference>
<organism evidence="2 3">
    <name type="scientific">Leptospira fluminis</name>
    <dbReference type="NCBI Taxonomy" id="2484979"/>
    <lineage>
        <taxon>Bacteria</taxon>
        <taxon>Pseudomonadati</taxon>
        <taxon>Spirochaetota</taxon>
        <taxon>Spirochaetia</taxon>
        <taxon>Leptospirales</taxon>
        <taxon>Leptospiraceae</taxon>
        <taxon>Leptospira</taxon>
    </lineage>
</organism>
<dbReference type="OrthoDB" id="9811222at2"/>
<evidence type="ECO:0000313" key="2">
    <source>
        <dbReference type="EMBL" id="TGK18726.1"/>
    </source>
</evidence>
<keyword evidence="2" id="KW-0808">Transferase</keyword>
<sequence length="261" mass="29818">MKDRILRHDPPENAYYIIPALNEEESLPIVLSELIEIGVKPSRILVIDNGSTDGTSQVARDKKTVVLREPNRGYGSACLTAIETLKKYSPEPEYVVFVDGDGSDDLDDLENLFLPFRQDPRTEFVIGSRTQGGAEKGSLSFLQRFGNGLSCFLLRFFYGAEFTDLGPFRILRWRSFLSLDLKDKTWGWNLEMQIRAVRKNLKIVEVPVRYELRKGGKSKISGNWIGSLRAGVKILWIFFYLTFLATEEKLSIKENLEKNSR</sequence>
<dbReference type="InterPro" id="IPR050256">
    <property type="entry name" value="Glycosyltransferase_2"/>
</dbReference>